<sequence>MVCKQVDTGRPLNTTGVAVVSCLCFLVMMNAIKAFPTPTLINTVVGGNSYGDGVKASDSFINPTSLAISPISGNLYIADRNKMRKFNPQSGVITAVAGNGLSGSSEDGVKATQTPFNTISSLARSNGGEFILIEKSFYKIKKYSRNGRTTTIAGVGTSGFSGDGGLAINAKINPSNGHIAISKEGDIYFADTGNHRIRKIFTNGTITTVAGTGSYGFSGDGDLAINAKLNSPTGIAISSSGELVVMDTNNNRIRKVLTNGTIITIAGDGTSGFTGDGGLSSAARVYRPSHGIFNAYGDLIFTDEYNHRIRIIHNNGTIATIAGLGSSGFAGDGGNALLAKFSYPKYVTLFNDEIYIIDSNNKRIRKVDTNGNISTVIGSSASSYSGDGYDSTLANVVNLNSFSVRNKTILLSDNFSLRYVNTTGKISTIAGLSSSGYSPDGSLANISKISPTCVYNGGEELFFCDGSTFLRKIKDNVLYTLAGTNDIFAGNNYLANVSLLTTVYGVTVKQSTGEIYLAQAFSASSIRRVDSRGIISVYAGILNTRAVSEDGYNRLNTSFVDPTKVAFGPNGDVYVSEYGTNKIRKISASTGLVSLFAGKNGGSSNNGILATTASLITPIYITVGANGDVYITESSLIRKIVASSGYIYNYAGQGSYSAGYAGDGGQAVNAKLNGPVGIKITSSGILYIADTWNDRIRMVAANGIISTVAGNGTAGFFGDGGLATAANIYHPYGITVSPINGDVYFVDGYNYRVRKFTPGGNIQTIAGCGKSGYKGDGGLAINACLYIPYDLDILPNGEVLILEGFNRVRKIDLNGIITTVVGGVGNEAIGVNSTISPNAIDRDSQGSFYITENSKYSVRRLDANLYMHSFAGSTMKDYGAENEHRLVSDFMSVTDTTVALNGSYLLSENSGNRVRMIHSNGLVRTVAGNMTQGFSGDSDLATNAQLNYPYSAAMASNGDIYISDSNNFRIRKVDSTTGIITTVVGKGYNGYGGDFGYASQATISKPTYLRIVDNDIYFIDSGNRVIRRIATECPRHAQVNPNNSSDCICLPGYYGELCEDYDCFGVNQANDTSCSGNGICTAPNICECEETYYGDKCQGFYCYGFLSNHTNVCSGHGQCIETDTCKCENGFPSPQCAPICFGLEYSNASVCSGNGQCIGPDVCNCSSPYYGNNCQQLPISCFGISFNDSSVCSGNGHCNATDQCNCSSYYFGNNCQNPISCNGIPFNDSSVCSGNGQCIGPDVCNCSSSYYGNNCHLSTQISCFGIVSTDPSVCSGNGQCIGTDQCNCSSPYYGNSCQNFPNSTSCFGISNSSLNVCSRHGVCFSQDQCSCHENYTGTNCEYPLCFGIHSTSNLACQRHGLCVEENHCVCFNGYGGPECQYPICFNILSNETSTVCSGRGQCNGPNNCSCEQGYSGWQCELPVCFGKASNSSQTCNGRGACIDIDQCNCTTNYNNTLIQIHGQECEKLMCLGKNNEFYLSTDINNVCNGNGICSLEGGCTCKEGYFGVACDSFTCNNVLNLNTSFVCSGHGECVKYDQCECKFNDFDGYWQGSNCKSCHPSYGGQECTTRRCNDTITCSNHGHCNATLGCECNDYWSGPFCSECSKNYYGSNCDVYCESSTTCNNHGVCNSVNGSCQCFNSKQKGFWNSSNCETCQDHYYGKECSTRIIGPAFFSNLGNGLSLFLHGPISYDKFTVDCSKLISLNDFGLFGVNPSCMWTNKEQGEFFIQFGDYFALRPYDKIHLNRLVFDSSNSNSMMDLEELNVLPALNPFKPKAILSKKKNAIWIM</sequence>
<accession>A0A6A5CB14</accession>
<dbReference type="PANTHER" id="PTHR11219:SF69">
    <property type="entry name" value="TENEURIN-A"/>
    <property type="match status" value="1"/>
</dbReference>
<organism evidence="7 8">
    <name type="scientific">Naegleria fowleri</name>
    <name type="common">Brain eating amoeba</name>
    <dbReference type="NCBI Taxonomy" id="5763"/>
    <lineage>
        <taxon>Eukaryota</taxon>
        <taxon>Discoba</taxon>
        <taxon>Heterolobosea</taxon>
        <taxon>Tetramitia</taxon>
        <taxon>Eutetramitia</taxon>
        <taxon>Vahlkampfiidae</taxon>
        <taxon>Naegleria</taxon>
    </lineage>
</organism>
<keyword evidence="2" id="KW-0677">Repeat</keyword>
<keyword evidence="1 4" id="KW-0245">EGF-like domain</keyword>
<feature type="domain" description="EGF-like" evidence="6">
    <location>
        <begin position="1347"/>
        <end position="1380"/>
    </location>
</feature>
<evidence type="ECO:0000256" key="4">
    <source>
        <dbReference type="PROSITE-ProRule" id="PRU00076"/>
    </source>
</evidence>
<dbReference type="SUPFAM" id="SSF101898">
    <property type="entry name" value="NHL repeat"/>
    <property type="match status" value="3"/>
</dbReference>
<feature type="transmembrane region" description="Helical" evidence="5">
    <location>
        <begin position="12"/>
        <end position="32"/>
    </location>
</feature>
<protein>
    <recommendedName>
        <fullName evidence="6">EGF-like domain-containing protein</fullName>
    </recommendedName>
</protein>
<dbReference type="VEuPathDB" id="AmoebaDB:NF0035260"/>
<feature type="domain" description="EGF-like" evidence="6">
    <location>
        <begin position="1265"/>
        <end position="1298"/>
    </location>
</feature>
<dbReference type="Pfam" id="PF23106">
    <property type="entry name" value="EGF_Teneurin"/>
    <property type="match status" value="1"/>
</dbReference>
<feature type="disulfide bond" evidence="4">
    <location>
        <begin position="1288"/>
        <end position="1297"/>
    </location>
</feature>
<evidence type="ECO:0000259" key="6">
    <source>
        <dbReference type="PROSITE" id="PS50026"/>
    </source>
</evidence>
<gene>
    <name evidence="7" type="ORF">FDP41_007389</name>
</gene>
<evidence type="ECO:0000313" key="7">
    <source>
        <dbReference type="EMBL" id="KAF0984212.1"/>
    </source>
</evidence>
<feature type="disulfide bond" evidence="4">
    <location>
        <begin position="1331"/>
        <end position="1340"/>
    </location>
</feature>
<dbReference type="VEuPathDB" id="AmoebaDB:NfTy_002760"/>
<evidence type="ECO:0000256" key="3">
    <source>
        <dbReference type="ARBA" id="ARBA00023157"/>
    </source>
</evidence>
<dbReference type="PROSITE" id="PS00022">
    <property type="entry name" value="EGF_1"/>
    <property type="match status" value="11"/>
</dbReference>
<feature type="disulfide bond" evidence="4">
    <location>
        <begin position="1410"/>
        <end position="1419"/>
    </location>
</feature>
<dbReference type="InterPro" id="IPR056822">
    <property type="entry name" value="TEN_NHL"/>
</dbReference>
<dbReference type="InterPro" id="IPR001258">
    <property type="entry name" value="NHL_repeat"/>
</dbReference>
<dbReference type="VEuPathDB" id="AmoebaDB:NF0119070"/>
<dbReference type="Proteomes" id="UP000444721">
    <property type="component" value="Unassembled WGS sequence"/>
</dbReference>
<evidence type="ECO:0000256" key="5">
    <source>
        <dbReference type="SAM" id="Phobius"/>
    </source>
</evidence>
<dbReference type="Pfam" id="PF25021">
    <property type="entry name" value="TEN_NHL"/>
    <property type="match status" value="3"/>
</dbReference>
<name>A0A6A5CB14_NAEFO</name>
<comment type="caution">
    <text evidence="7">The sequence shown here is derived from an EMBL/GenBank/DDBJ whole genome shotgun (WGS) entry which is preliminary data.</text>
</comment>
<dbReference type="EMBL" id="VFQX01000003">
    <property type="protein sequence ID" value="KAF0984212.1"/>
    <property type="molecule type" value="Genomic_DNA"/>
</dbReference>
<feature type="disulfide bond" evidence="4">
    <location>
        <begin position="1370"/>
        <end position="1379"/>
    </location>
</feature>
<dbReference type="SMR" id="A0A6A5CB14"/>
<dbReference type="GeneID" id="68114607"/>
<keyword evidence="5" id="KW-0472">Membrane</keyword>
<feature type="domain" description="EGF-like" evidence="6">
    <location>
        <begin position="1302"/>
        <end position="1341"/>
    </location>
</feature>
<keyword evidence="8" id="KW-1185">Reference proteome</keyword>
<evidence type="ECO:0000256" key="2">
    <source>
        <dbReference type="ARBA" id="ARBA00022737"/>
    </source>
</evidence>
<dbReference type="InterPro" id="IPR000742">
    <property type="entry name" value="EGF"/>
</dbReference>
<dbReference type="InterPro" id="IPR011042">
    <property type="entry name" value="6-blade_b-propeller_TolB-like"/>
</dbReference>
<dbReference type="PROSITE" id="PS50026">
    <property type="entry name" value="EGF_3"/>
    <property type="match status" value="5"/>
</dbReference>
<dbReference type="PROSITE" id="PS51257">
    <property type="entry name" value="PROKAR_LIPOPROTEIN"/>
    <property type="match status" value="1"/>
</dbReference>
<comment type="caution">
    <text evidence="4">Lacks conserved residue(s) required for the propagation of feature annotation.</text>
</comment>
<feature type="domain" description="EGF-like" evidence="6">
    <location>
        <begin position="1568"/>
        <end position="1602"/>
    </location>
</feature>
<evidence type="ECO:0000313" key="8">
    <source>
        <dbReference type="Proteomes" id="UP000444721"/>
    </source>
</evidence>
<dbReference type="Pfam" id="PF01436">
    <property type="entry name" value="NHL"/>
    <property type="match status" value="1"/>
</dbReference>
<dbReference type="SMART" id="SM00181">
    <property type="entry name" value="EGF"/>
    <property type="match status" value="13"/>
</dbReference>
<reference evidence="7 8" key="1">
    <citation type="journal article" date="2019" name="Sci. Rep.">
        <title>Nanopore sequencing improves the draft genome of the human pathogenic amoeba Naegleria fowleri.</title>
        <authorList>
            <person name="Liechti N."/>
            <person name="Schurch N."/>
            <person name="Bruggmann R."/>
            <person name="Wittwer M."/>
        </authorList>
    </citation>
    <scope>NUCLEOTIDE SEQUENCE [LARGE SCALE GENOMIC DNA]</scope>
    <source>
        <strain evidence="7 8">ATCC 30894</strain>
    </source>
</reference>
<feature type="domain" description="EGF-like" evidence="6">
    <location>
        <begin position="1388"/>
        <end position="1420"/>
    </location>
</feature>
<keyword evidence="5" id="KW-1133">Transmembrane helix</keyword>
<feature type="disulfide bond" evidence="4">
    <location>
        <begin position="1592"/>
        <end position="1601"/>
    </location>
</feature>
<dbReference type="Gene3D" id="2.120.10.30">
    <property type="entry name" value="TolB, C-terminal domain"/>
    <property type="match status" value="7"/>
</dbReference>
<proteinExistence type="predicted"/>
<dbReference type="PANTHER" id="PTHR11219">
    <property type="entry name" value="TENEURIN AND N-ACETYLGLUCOSAMINE-1-PHOSPHODIESTER ALPHA-N-ACETYLGLUCOSAMINIDASE"/>
    <property type="match status" value="1"/>
</dbReference>
<dbReference type="Gene3D" id="2.170.300.10">
    <property type="entry name" value="Tie2 ligand-binding domain superfamily"/>
    <property type="match status" value="1"/>
</dbReference>
<dbReference type="VEuPathDB" id="AmoebaDB:NF0000510"/>
<dbReference type="InterPro" id="IPR051216">
    <property type="entry name" value="Teneurin"/>
</dbReference>
<dbReference type="Gene3D" id="2.10.25.10">
    <property type="entry name" value="Laminin"/>
    <property type="match status" value="6"/>
</dbReference>
<dbReference type="VEuPathDB" id="AmoebaDB:FDP41_007389"/>
<dbReference type="OrthoDB" id="283575at2759"/>
<evidence type="ECO:0000256" key="1">
    <source>
        <dbReference type="ARBA" id="ARBA00022536"/>
    </source>
</evidence>
<keyword evidence="5" id="KW-0812">Transmembrane</keyword>
<dbReference type="PROSITE" id="PS01186">
    <property type="entry name" value="EGF_2"/>
    <property type="match status" value="6"/>
</dbReference>
<dbReference type="RefSeq" id="XP_044568925.1">
    <property type="nucleotide sequence ID" value="XM_044711128.1"/>
</dbReference>
<keyword evidence="3 4" id="KW-1015">Disulfide bond</keyword>